<reference evidence="1 2" key="1">
    <citation type="journal article" date="2021" name="BMC Biol.">
        <title>Horizontally acquired antibacterial genes associated with adaptive radiation of ladybird beetles.</title>
        <authorList>
            <person name="Li H.S."/>
            <person name="Tang X.F."/>
            <person name="Huang Y.H."/>
            <person name="Xu Z.Y."/>
            <person name="Chen M.L."/>
            <person name="Du X.Y."/>
            <person name="Qiu B.Y."/>
            <person name="Chen P.T."/>
            <person name="Zhang W."/>
            <person name="Slipinski A."/>
            <person name="Escalona H.E."/>
            <person name="Waterhouse R.M."/>
            <person name="Zwick A."/>
            <person name="Pang H."/>
        </authorList>
    </citation>
    <scope>NUCLEOTIDE SEQUENCE [LARGE SCALE GENOMIC DNA]</scope>
    <source>
        <strain evidence="1">SYSU2018</strain>
    </source>
</reference>
<dbReference type="InterPro" id="IPR011990">
    <property type="entry name" value="TPR-like_helical_dom_sf"/>
</dbReference>
<evidence type="ECO:0000313" key="1">
    <source>
        <dbReference type="EMBL" id="KAL3286159.1"/>
    </source>
</evidence>
<sequence>MLTVVDWLTRQDNRYIIYSIFYIFTKCNRTVELQRGNLILPIELFNKAIELARSEMEMTHLFSLRDAATSQLKVTTTTSLGITTPL</sequence>
<name>A0ABD2P568_9CUCU</name>
<feature type="non-terminal residue" evidence="1">
    <location>
        <position position="86"/>
    </location>
</feature>
<accession>A0ABD2P568</accession>
<organism evidence="1 2">
    <name type="scientific">Cryptolaemus montrouzieri</name>
    <dbReference type="NCBI Taxonomy" id="559131"/>
    <lineage>
        <taxon>Eukaryota</taxon>
        <taxon>Metazoa</taxon>
        <taxon>Ecdysozoa</taxon>
        <taxon>Arthropoda</taxon>
        <taxon>Hexapoda</taxon>
        <taxon>Insecta</taxon>
        <taxon>Pterygota</taxon>
        <taxon>Neoptera</taxon>
        <taxon>Endopterygota</taxon>
        <taxon>Coleoptera</taxon>
        <taxon>Polyphaga</taxon>
        <taxon>Cucujiformia</taxon>
        <taxon>Coccinelloidea</taxon>
        <taxon>Coccinellidae</taxon>
        <taxon>Scymninae</taxon>
        <taxon>Scymnini</taxon>
        <taxon>Cryptolaemus</taxon>
    </lineage>
</organism>
<gene>
    <name evidence="1" type="ORF">HHI36_000671</name>
</gene>
<dbReference type="Gene3D" id="1.25.40.10">
    <property type="entry name" value="Tetratricopeptide repeat domain"/>
    <property type="match status" value="1"/>
</dbReference>
<protein>
    <submittedName>
        <fullName evidence="1">Uncharacterized protein</fullName>
    </submittedName>
</protein>
<dbReference type="Proteomes" id="UP001516400">
    <property type="component" value="Unassembled WGS sequence"/>
</dbReference>
<keyword evidence="2" id="KW-1185">Reference proteome</keyword>
<comment type="caution">
    <text evidence="1">The sequence shown here is derived from an EMBL/GenBank/DDBJ whole genome shotgun (WGS) entry which is preliminary data.</text>
</comment>
<proteinExistence type="predicted"/>
<dbReference type="EMBL" id="JABFTP020000185">
    <property type="protein sequence ID" value="KAL3286159.1"/>
    <property type="molecule type" value="Genomic_DNA"/>
</dbReference>
<dbReference type="AlphaFoldDB" id="A0ABD2P568"/>
<evidence type="ECO:0000313" key="2">
    <source>
        <dbReference type="Proteomes" id="UP001516400"/>
    </source>
</evidence>